<proteinExistence type="predicted"/>
<keyword evidence="2" id="KW-0812">Transmembrane</keyword>
<evidence type="ECO:0008006" key="5">
    <source>
        <dbReference type="Google" id="ProtNLM"/>
    </source>
</evidence>
<dbReference type="Proteomes" id="UP000027327">
    <property type="component" value="Unassembled WGS sequence"/>
</dbReference>
<name>A0A062IG00_ACIBA</name>
<feature type="coiled-coil region" evidence="1">
    <location>
        <begin position="59"/>
        <end position="86"/>
    </location>
</feature>
<keyword evidence="2" id="KW-0472">Membrane</keyword>
<reference evidence="3 4" key="1">
    <citation type="submission" date="2014-04" db="EMBL/GenBank/DDBJ databases">
        <title>Comparative genomics and transcriptomics to identify genetic mechanisms underlying the emergence of carbapenem resistant Acinetobacter baumannii (CRAb).</title>
        <authorList>
            <person name="Harris A.D."/>
            <person name="Johnson K.J."/>
            <person name="George J."/>
            <person name="Nadendla S."/>
            <person name="Daugherty S.C."/>
            <person name="Parankush S."/>
            <person name="Sadzewicz L."/>
            <person name="Tallon L."/>
            <person name="Sengamalay N."/>
            <person name="Hazen T.H."/>
            <person name="Rasko D.A."/>
        </authorList>
    </citation>
    <scope>NUCLEOTIDE SEQUENCE [LARGE SCALE GENOMIC DNA]</scope>
    <source>
        <strain evidence="3 4">21072</strain>
    </source>
</reference>
<organism evidence="3 4">
    <name type="scientific">Acinetobacter baumannii 21072</name>
    <dbReference type="NCBI Taxonomy" id="1310697"/>
    <lineage>
        <taxon>Bacteria</taxon>
        <taxon>Pseudomonadati</taxon>
        <taxon>Pseudomonadota</taxon>
        <taxon>Gammaproteobacteria</taxon>
        <taxon>Moraxellales</taxon>
        <taxon>Moraxellaceae</taxon>
        <taxon>Acinetobacter</taxon>
        <taxon>Acinetobacter calcoaceticus/baumannii complex</taxon>
    </lineage>
</organism>
<gene>
    <name evidence="3" type="ORF">J596_2575</name>
</gene>
<feature type="transmembrane region" description="Helical" evidence="2">
    <location>
        <begin position="36"/>
        <end position="55"/>
    </location>
</feature>
<dbReference type="PATRIC" id="fig|1310697.3.peg.2476"/>
<evidence type="ECO:0000256" key="2">
    <source>
        <dbReference type="SAM" id="Phobius"/>
    </source>
</evidence>
<dbReference type="RefSeq" id="WP_031980779.1">
    <property type="nucleotide sequence ID" value="NZ_JMOD01000048.1"/>
</dbReference>
<keyword evidence="1" id="KW-0175">Coiled coil</keyword>
<evidence type="ECO:0000313" key="4">
    <source>
        <dbReference type="Proteomes" id="UP000027327"/>
    </source>
</evidence>
<comment type="caution">
    <text evidence="3">The sequence shown here is derived from an EMBL/GenBank/DDBJ whole genome shotgun (WGS) entry which is preliminary data.</text>
</comment>
<evidence type="ECO:0000256" key="1">
    <source>
        <dbReference type="SAM" id="Coils"/>
    </source>
</evidence>
<sequence length="101" mass="11625">MSEHQTLEITLTSFANKTTFLSGIASAIGSLASFNWLSYTGAIVAVAGLFISFVFQWRRDRRERKESALREKVSKLREQESELRIKALLNEQMNQQERNDE</sequence>
<accession>A0A062IG00</accession>
<protein>
    <recommendedName>
        <fullName evidence="5">Holin</fullName>
    </recommendedName>
</protein>
<evidence type="ECO:0000313" key="3">
    <source>
        <dbReference type="EMBL" id="KCY17771.1"/>
    </source>
</evidence>
<dbReference type="AlphaFoldDB" id="A0A062IG00"/>
<dbReference type="EMBL" id="JMOD01000048">
    <property type="protein sequence ID" value="KCY17771.1"/>
    <property type="molecule type" value="Genomic_DNA"/>
</dbReference>
<keyword evidence="2" id="KW-1133">Transmembrane helix</keyword>